<dbReference type="GO" id="GO:0016787">
    <property type="term" value="F:hydrolase activity"/>
    <property type="evidence" value="ECO:0007669"/>
    <property type="project" value="UniProtKB-KW"/>
</dbReference>
<reference evidence="4" key="1">
    <citation type="journal article" date="2019" name="Int. J. Syst. Evol. Microbiol.">
        <title>The Global Catalogue of Microorganisms (GCM) 10K type strain sequencing project: providing services to taxonomists for standard genome sequencing and annotation.</title>
        <authorList>
            <consortium name="The Broad Institute Genomics Platform"/>
            <consortium name="The Broad Institute Genome Sequencing Center for Infectious Disease"/>
            <person name="Wu L."/>
            <person name="Ma J."/>
        </authorList>
    </citation>
    <scope>NUCLEOTIDE SEQUENCE [LARGE SCALE GENOMIC DNA]</scope>
    <source>
        <strain evidence="4">JCM 17441</strain>
    </source>
</reference>
<evidence type="ECO:0000256" key="1">
    <source>
        <dbReference type="ARBA" id="ARBA00022801"/>
    </source>
</evidence>
<dbReference type="PANTHER" id="PTHR48081:SF33">
    <property type="entry name" value="KYNURENINE FORMAMIDASE"/>
    <property type="match status" value="1"/>
</dbReference>
<dbReference type="Proteomes" id="UP001500620">
    <property type="component" value="Unassembled WGS sequence"/>
</dbReference>
<dbReference type="InterPro" id="IPR029058">
    <property type="entry name" value="AB_hydrolase_fold"/>
</dbReference>
<sequence>MTIDPRDVLTRPAPPPDFTLRYGEHADHVADVRLPGVPDAPLVLFVHGGFWRHEWDRAHAGPLSADLAARGYAVATVEFRRTGQAGGGWPGTFSDVAAAAVAVPDLLEKEVAHRGLLPVSVDRPILSGHSAGGHLALWYAAVAPDAVGGVVALAPVADLAKAYELNLDEGAVGDLLGGAPDAVPDAYSAADPMAKLPSGVRTVILHGTEDDIVPIALSRNYCRLARRAGDDTTLVELAGVDHFAVIDPLSGAWPAVLAAFGTVTRGEGADGD</sequence>
<organism evidence="3 4">
    <name type="scientific">Dactylosporangium darangshiense</name>
    <dbReference type="NCBI Taxonomy" id="579108"/>
    <lineage>
        <taxon>Bacteria</taxon>
        <taxon>Bacillati</taxon>
        <taxon>Actinomycetota</taxon>
        <taxon>Actinomycetes</taxon>
        <taxon>Micromonosporales</taxon>
        <taxon>Micromonosporaceae</taxon>
        <taxon>Dactylosporangium</taxon>
    </lineage>
</organism>
<dbReference type="SUPFAM" id="SSF53474">
    <property type="entry name" value="alpha/beta-Hydrolases"/>
    <property type="match status" value="1"/>
</dbReference>
<dbReference type="InterPro" id="IPR050300">
    <property type="entry name" value="GDXG_lipolytic_enzyme"/>
</dbReference>
<proteinExistence type="predicted"/>
<dbReference type="Gene3D" id="3.40.50.1820">
    <property type="entry name" value="alpha/beta hydrolase"/>
    <property type="match status" value="1"/>
</dbReference>
<dbReference type="PANTHER" id="PTHR48081">
    <property type="entry name" value="AB HYDROLASE SUPERFAMILY PROTEIN C4A8.06C"/>
    <property type="match status" value="1"/>
</dbReference>
<keyword evidence="4" id="KW-1185">Reference proteome</keyword>
<accession>A0ABP8CW97</accession>
<keyword evidence="1 3" id="KW-0378">Hydrolase</keyword>
<dbReference type="InterPro" id="IPR049492">
    <property type="entry name" value="BD-FAE-like_dom"/>
</dbReference>
<dbReference type="RefSeq" id="WP_345120879.1">
    <property type="nucleotide sequence ID" value="NZ_BAABAT010000001.1"/>
</dbReference>
<feature type="domain" description="BD-FAE-like" evidence="2">
    <location>
        <begin position="39"/>
        <end position="219"/>
    </location>
</feature>
<dbReference type="EMBL" id="BAABAT010000001">
    <property type="protein sequence ID" value="GAA4244166.1"/>
    <property type="molecule type" value="Genomic_DNA"/>
</dbReference>
<gene>
    <name evidence="3" type="ORF">GCM10022255_006210</name>
</gene>
<evidence type="ECO:0000313" key="4">
    <source>
        <dbReference type="Proteomes" id="UP001500620"/>
    </source>
</evidence>
<evidence type="ECO:0000313" key="3">
    <source>
        <dbReference type="EMBL" id="GAA4244166.1"/>
    </source>
</evidence>
<dbReference type="Pfam" id="PF20434">
    <property type="entry name" value="BD-FAE"/>
    <property type="match status" value="1"/>
</dbReference>
<evidence type="ECO:0000259" key="2">
    <source>
        <dbReference type="Pfam" id="PF20434"/>
    </source>
</evidence>
<comment type="caution">
    <text evidence="3">The sequence shown here is derived from an EMBL/GenBank/DDBJ whole genome shotgun (WGS) entry which is preliminary data.</text>
</comment>
<protein>
    <submittedName>
        <fullName evidence="3">Alpha/beta hydrolase</fullName>
    </submittedName>
</protein>
<name>A0ABP8CW97_9ACTN</name>